<dbReference type="NCBIfam" id="TIGR00369">
    <property type="entry name" value="unchar_dom_1"/>
    <property type="match status" value="1"/>
</dbReference>
<comment type="catalytic activity">
    <reaction evidence="3">
        <text>a long-chain fatty acyl-CoA + H2O = a long-chain fatty acid + CoA + H(+)</text>
        <dbReference type="Rhea" id="RHEA:67680"/>
        <dbReference type="ChEBI" id="CHEBI:15377"/>
        <dbReference type="ChEBI" id="CHEBI:15378"/>
        <dbReference type="ChEBI" id="CHEBI:57287"/>
        <dbReference type="ChEBI" id="CHEBI:57560"/>
        <dbReference type="ChEBI" id="CHEBI:83139"/>
    </reaction>
</comment>
<dbReference type="PANTHER" id="PTHR43240">
    <property type="entry name" value="1,4-DIHYDROXY-2-NAPHTHOYL-COA THIOESTERASE 1"/>
    <property type="match status" value="1"/>
</dbReference>
<evidence type="ECO:0000313" key="10">
    <source>
        <dbReference type="Proteomes" id="UP000005744"/>
    </source>
</evidence>
<keyword evidence="1" id="KW-0378">Hydrolase</keyword>
<dbReference type="NCBIfam" id="NF008675">
    <property type="entry name" value="PRK11688.1"/>
    <property type="match status" value="1"/>
</dbReference>
<proteinExistence type="inferred from homology"/>
<evidence type="ECO:0000256" key="4">
    <source>
        <dbReference type="ARBA" id="ARBA00038381"/>
    </source>
</evidence>
<dbReference type="eggNOG" id="COG2050">
    <property type="taxonomic scope" value="Bacteria"/>
</dbReference>
<dbReference type="HOGENOM" id="CLU_089876_7_2_6"/>
<evidence type="ECO:0000256" key="1">
    <source>
        <dbReference type="ARBA" id="ARBA00022801"/>
    </source>
</evidence>
<evidence type="ECO:0000256" key="3">
    <source>
        <dbReference type="ARBA" id="ARBA00036002"/>
    </source>
</evidence>
<evidence type="ECO:0000256" key="6">
    <source>
        <dbReference type="ARBA" id="ARBA00040062"/>
    </source>
</evidence>
<dbReference type="Proteomes" id="UP000005744">
    <property type="component" value="Unassembled WGS sequence"/>
</dbReference>
<protein>
    <recommendedName>
        <fullName evidence="6">Medium/long-chain acyl-CoA thioesterase YigI</fullName>
        <ecNumber evidence="5">3.1.2.20</ecNumber>
    </recommendedName>
</protein>
<dbReference type="CDD" id="cd03443">
    <property type="entry name" value="PaaI_thioesterase"/>
    <property type="match status" value="1"/>
</dbReference>
<accession>I3CK27</accession>
<dbReference type="GO" id="GO:0047617">
    <property type="term" value="F:fatty acyl-CoA hydrolase activity"/>
    <property type="evidence" value="ECO:0007669"/>
    <property type="project" value="UniProtKB-EC"/>
</dbReference>
<dbReference type="EMBL" id="JH600070">
    <property type="protein sequence ID" value="EIJ43970.1"/>
    <property type="molecule type" value="Genomic_DNA"/>
</dbReference>
<dbReference type="STRING" id="395493.BegalDRAFT_3145"/>
<dbReference type="RefSeq" id="WP_002691625.1">
    <property type="nucleotide sequence ID" value="NZ_JH600070.1"/>
</dbReference>
<dbReference type="InterPro" id="IPR006683">
    <property type="entry name" value="Thioestr_dom"/>
</dbReference>
<feature type="domain" description="Thioesterase" evidence="8">
    <location>
        <begin position="59"/>
        <end position="147"/>
    </location>
</feature>
<comment type="catalytic activity">
    <reaction evidence="2">
        <text>a fatty acyl-CoA + H2O = a fatty acid + CoA + H(+)</text>
        <dbReference type="Rhea" id="RHEA:16781"/>
        <dbReference type="ChEBI" id="CHEBI:15377"/>
        <dbReference type="ChEBI" id="CHEBI:15378"/>
        <dbReference type="ChEBI" id="CHEBI:28868"/>
        <dbReference type="ChEBI" id="CHEBI:57287"/>
        <dbReference type="ChEBI" id="CHEBI:77636"/>
        <dbReference type="EC" id="3.1.2.20"/>
    </reaction>
</comment>
<dbReference type="SUPFAM" id="SSF54637">
    <property type="entry name" value="Thioesterase/thiol ester dehydrase-isomerase"/>
    <property type="match status" value="1"/>
</dbReference>
<evidence type="ECO:0000259" key="8">
    <source>
        <dbReference type="Pfam" id="PF03061"/>
    </source>
</evidence>
<dbReference type="Pfam" id="PF03061">
    <property type="entry name" value="4HBT"/>
    <property type="match status" value="1"/>
</dbReference>
<evidence type="ECO:0000256" key="2">
    <source>
        <dbReference type="ARBA" id="ARBA00035880"/>
    </source>
</evidence>
<comment type="catalytic activity">
    <reaction evidence="7">
        <text>a medium-chain fatty acyl-CoA + H2O = a medium-chain fatty acid + CoA + H(+)</text>
        <dbReference type="Rhea" id="RHEA:68184"/>
        <dbReference type="ChEBI" id="CHEBI:15377"/>
        <dbReference type="ChEBI" id="CHEBI:15378"/>
        <dbReference type="ChEBI" id="CHEBI:57287"/>
        <dbReference type="ChEBI" id="CHEBI:59558"/>
        <dbReference type="ChEBI" id="CHEBI:90546"/>
    </reaction>
</comment>
<evidence type="ECO:0000313" key="9">
    <source>
        <dbReference type="EMBL" id="EIJ43970.1"/>
    </source>
</evidence>
<dbReference type="InterPro" id="IPR003736">
    <property type="entry name" value="PAAI_dom"/>
</dbReference>
<name>I3CK27_9GAMM</name>
<evidence type="ECO:0000256" key="7">
    <source>
        <dbReference type="ARBA" id="ARBA00048062"/>
    </source>
</evidence>
<dbReference type="PANTHER" id="PTHR43240:SF20">
    <property type="entry name" value="MEDIUM_LONG-CHAIN ACYL-COA THIOESTERASE YIGI"/>
    <property type="match status" value="1"/>
</dbReference>
<sequence>MQETDEELDALLNKMLPTFEEKMPFNKLLGIQIVSLHLNEVKIRFDMREELIGNFVHRILHGGVIASVLDVAGGMIAIANSFQQRREHLTESERMQGIDKTGTIDMRIDYLRPGRGDYFIATATILRSGRKVAVTRMELHNDENLLIAVGTGCYLVG</sequence>
<dbReference type="EC" id="3.1.2.20" evidence="5"/>
<dbReference type="InterPro" id="IPR029069">
    <property type="entry name" value="HotDog_dom_sf"/>
</dbReference>
<comment type="similarity">
    <text evidence="4">Belongs to the YigI thioesterase family.</text>
</comment>
<dbReference type="Gene3D" id="3.10.129.10">
    <property type="entry name" value="Hotdog Thioesterase"/>
    <property type="match status" value="1"/>
</dbReference>
<dbReference type="OrthoDB" id="9813158at2"/>
<reference evidence="9 10" key="1">
    <citation type="submission" date="2011-11" db="EMBL/GenBank/DDBJ databases">
        <title>Improved High-Quality Draft sequence of Beggiatoa alba B18lD.</title>
        <authorList>
            <consortium name="US DOE Joint Genome Institute"/>
            <person name="Lucas S."/>
            <person name="Han J."/>
            <person name="Lapidus A."/>
            <person name="Cheng J.-F."/>
            <person name="Goodwin L."/>
            <person name="Pitluck S."/>
            <person name="Peters L."/>
            <person name="Mikhailova N."/>
            <person name="Held B."/>
            <person name="Detter J.C."/>
            <person name="Han C."/>
            <person name="Tapia R."/>
            <person name="Land M."/>
            <person name="Hauser L."/>
            <person name="Kyrpides N."/>
            <person name="Ivanova N."/>
            <person name="Pagani I."/>
            <person name="Samuel K."/>
            <person name="Teske A."/>
            <person name="Mueller J."/>
            <person name="Woyke T."/>
        </authorList>
    </citation>
    <scope>NUCLEOTIDE SEQUENCE [LARGE SCALE GENOMIC DNA]</scope>
    <source>
        <strain evidence="9 10">B18LD</strain>
    </source>
</reference>
<organism evidence="9 10">
    <name type="scientific">Beggiatoa alba B18LD</name>
    <dbReference type="NCBI Taxonomy" id="395493"/>
    <lineage>
        <taxon>Bacteria</taxon>
        <taxon>Pseudomonadati</taxon>
        <taxon>Pseudomonadota</taxon>
        <taxon>Gammaproteobacteria</taxon>
        <taxon>Thiotrichales</taxon>
        <taxon>Thiotrichaceae</taxon>
        <taxon>Beggiatoa</taxon>
    </lineage>
</organism>
<evidence type="ECO:0000256" key="5">
    <source>
        <dbReference type="ARBA" id="ARBA00038894"/>
    </source>
</evidence>
<dbReference type="AlphaFoldDB" id="I3CK27"/>
<gene>
    <name evidence="9" type="ORF">BegalDRAFT_3145</name>
</gene>
<keyword evidence="10" id="KW-1185">Reference proteome</keyword>